<dbReference type="AlphaFoldDB" id="A0A4V3F683"/>
<dbReference type="Proteomes" id="UP000295341">
    <property type="component" value="Unassembled WGS sequence"/>
</dbReference>
<evidence type="ECO:0000313" key="1">
    <source>
        <dbReference type="EMBL" id="TDU31706.1"/>
    </source>
</evidence>
<keyword evidence="2" id="KW-1185">Reference proteome</keyword>
<organism evidence="1 2">
    <name type="scientific">Panacagrimonas perspica</name>
    <dbReference type="NCBI Taxonomy" id="381431"/>
    <lineage>
        <taxon>Bacteria</taxon>
        <taxon>Pseudomonadati</taxon>
        <taxon>Pseudomonadota</taxon>
        <taxon>Gammaproteobacteria</taxon>
        <taxon>Nevskiales</taxon>
        <taxon>Nevskiaceae</taxon>
        <taxon>Panacagrimonas</taxon>
    </lineage>
</organism>
<name>A0A4V3F683_9GAMM</name>
<evidence type="ECO:0000313" key="2">
    <source>
        <dbReference type="Proteomes" id="UP000295341"/>
    </source>
</evidence>
<dbReference type="Gene3D" id="3.40.190.10">
    <property type="entry name" value="Periplasmic binding protein-like II"/>
    <property type="match status" value="1"/>
</dbReference>
<dbReference type="RefSeq" id="WP_133880270.1">
    <property type="nucleotide sequence ID" value="NZ_MWIN01000012.1"/>
</dbReference>
<sequence length="348" mass="38929">MTQASNDSSLKELWYTRCSVPTPLGVASQLGWISDEFKADGITIKTLQDSTDPALLESHYDHHIANSFRYGGNVPAIWARSRGRQTRVIGLNWVDEYQAILVKPGSDIREPKDLKGKRLALPRHEEDSIDHRRASTLRAFEAALQVGRLAESDVTFVEFVGRPREGQRLVRAQPGRHEFGPVLEALSEGTVDVIFIKGSRGAQIAAEHNLQLVYDFGKHPDPLVRASNAAPRTLTVDQGLLDHHPAIAERLLARVHDVGDWARAHPAETVSLIGKETGTADQWVRAAYGDLYQHQQTTLDEISVKGLQAFTDFLHRREFIPNAVNVREWIDARPLEQVLQRRASRNAA</sequence>
<dbReference type="PANTHER" id="PTHR30024">
    <property type="entry name" value="ALIPHATIC SULFONATES-BINDING PROTEIN-RELATED"/>
    <property type="match status" value="1"/>
</dbReference>
<comment type="caution">
    <text evidence="1">The sequence shown here is derived from an EMBL/GenBank/DDBJ whole genome shotgun (WGS) entry which is preliminary data.</text>
</comment>
<gene>
    <name evidence="1" type="ORF">DFR24_1085</name>
</gene>
<dbReference type="OrthoDB" id="7467011at2"/>
<dbReference type="Gene3D" id="3.40.190.270">
    <property type="match status" value="1"/>
</dbReference>
<dbReference type="SUPFAM" id="SSF53850">
    <property type="entry name" value="Periplasmic binding protein-like II"/>
    <property type="match status" value="1"/>
</dbReference>
<dbReference type="EMBL" id="SOBT01000008">
    <property type="protein sequence ID" value="TDU31706.1"/>
    <property type="molecule type" value="Genomic_DNA"/>
</dbReference>
<accession>A0A4V3F683</accession>
<protein>
    <submittedName>
        <fullName evidence="1">ABC-type nitrate/sulfonate/bicarbonate transport system substrate-binding protein</fullName>
    </submittedName>
</protein>
<reference evidence="1 2" key="1">
    <citation type="submission" date="2019-03" db="EMBL/GenBank/DDBJ databases">
        <title>Genomic Encyclopedia of Type Strains, Phase IV (KMG-IV): sequencing the most valuable type-strain genomes for metagenomic binning, comparative biology and taxonomic classification.</title>
        <authorList>
            <person name="Goeker M."/>
        </authorList>
    </citation>
    <scope>NUCLEOTIDE SEQUENCE [LARGE SCALE GENOMIC DNA]</scope>
    <source>
        <strain evidence="1 2">DSM 26377</strain>
    </source>
</reference>
<proteinExistence type="predicted"/>